<gene>
    <name evidence="1" type="ORF">KJ970_19090</name>
</gene>
<protein>
    <submittedName>
        <fullName evidence="1">PIG-L family deacetylase</fullName>
    </submittedName>
</protein>
<accession>A0A948W8T7</accession>
<dbReference type="PANTHER" id="PTHR12993:SF30">
    <property type="entry name" value="N-ACETYL-ALPHA-D-GLUCOSAMINYL L-MALATE DEACETYLASE 1"/>
    <property type="match status" value="1"/>
</dbReference>
<evidence type="ECO:0000313" key="1">
    <source>
        <dbReference type="EMBL" id="MBU2693026.1"/>
    </source>
</evidence>
<dbReference type="PANTHER" id="PTHR12993">
    <property type="entry name" value="N-ACETYLGLUCOSAMINYL-PHOSPHATIDYLINOSITOL DE-N-ACETYLASE-RELATED"/>
    <property type="match status" value="1"/>
</dbReference>
<name>A0A948W8T7_UNCEI</name>
<dbReference type="EMBL" id="JAHJDP010000109">
    <property type="protein sequence ID" value="MBU2693026.1"/>
    <property type="molecule type" value="Genomic_DNA"/>
</dbReference>
<dbReference type="InterPro" id="IPR024078">
    <property type="entry name" value="LmbE-like_dom_sf"/>
</dbReference>
<dbReference type="Gene3D" id="3.40.50.10320">
    <property type="entry name" value="LmbE-like"/>
    <property type="match status" value="1"/>
</dbReference>
<organism evidence="1 2">
    <name type="scientific">Eiseniibacteriota bacterium</name>
    <dbReference type="NCBI Taxonomy" id="2212470"/>
    <lineage>
        <taxon>Bacteria</taxon>
        <taxon>Candidatus Eiseniibacteriota</taxon>
    </lineage>
</organism>
<dbReference type="Proteomes" id="UP000777784">
    <property type="component" value="Unassembled WGS sequence"/>
</dbReference>
<dbReference type="Pfam" id="PF02585">
    <property type="entry name" value="PIG-L"/>
    <property type="match status" value="1"/>
</dbReference>
<comment type="caution">
    <text evidence="1">The sequence shown here is derived from an EMBL/GenBank/DDBJ whole genome shotgun (WGS) entry which is preliminary data.</text>
</comment>
<sequence>MKETPCDVVVFGPHPDDAEMVMAGTMIRMVRCGYRVLNVSLTRGEMGTYGDVETRREEFLKANALMGTEGVLLDFPDTGVVNDREGRLKIASFVRKQRPRVVFAPYHTNPYTHLDGSANVDHSPAGELVRDGLKLARFRRLLPELTPHNVQRIFYYMIPKDHRPTFVVDVSDLKEEIHAAIKAYATQMSIHREQIKILDMLDAIRAFHGLRIDRPLAEAFLSEEALKLEVDDFFHI</sequence>
<evidence type="ECO:0000313" key="2">
    <source>
        <dbReference type="Proteomes" id="UP000777784"/>
    </source>
</evidence>
<dbReference type="SUPFAM" id="SSF102588">
    <property type="entry name" value="LmbE-like"/>
    <property type="match status" value="1"/>
</dbReference>
<dbReference type="InterPro" id="IPR003737">
    <property type="entry name" value="GlcNAc_PI_deacetylase-related"/>
</dbReference>
<reference evidence="1" key="1">
    <citation type="submission" date="2021-05" db="EMBL/GenBank/DDBJ databases">
        <title>Energy efficiency and biological interactions define the core microbiome of deep oligotrophic groundwater.</title>
        <authorList>
            <person name="Mehrshad M."/>
            <person name="Lopez-Fernandez M."/>
            <person name="Bell E."/>
            <person name="Bernier-Latmani R."/>
            <person name="Bertilsson S."/>
            <person name="Dopson M."/>
        </authorList>
    </citation>
    <scope>NUCLEOTIDE SEQUENCE</scope>
    <source>
        <strain evidence="1">Modern_marine.mb.64</strain>
    </source>
</reference>
<dbReference type="GO" id="GO:0016811">
    <property type="term" value="F:hydrolase activity, acting on carbon-nitrogen (but not peptide) bonds, in linear amides"/>
    <property type="evidence" value="ECO:0007669"/>
    <property type="project" value="TreeGrafter"/>
</dbReference>
<dbReference type="AlphaFoldDB" id="A0A948W8T7"/>
<proteinExistence type="predicted"/>